<gene>
    <name evidence="3" type="ORF">FOF46_26080</name>
</gene>
<keyword evidence="1" id="KW-0802">TPR repeat</keyword>
<dbReference type="SMART" id="SM00028">
    <property type="entry name" value="TPR"/>
    <property type="match status" value="2"/>
</dbReference>
<dbReference type="EMBL" id="VLNR01000080">
    <property type="protein sequence ID" value="TSE04479.1"/>
    <property type="molecule type" value="Genomic_DNA"/>
</dbReference>
<comment type="caution">
    <text evidence="3">The sequence shown here is derived from an EMBL/GenBank/DDBJ whole genome shotgun (WGS) entry which is preliminary data.</text>
</comment>
<evidence type="ECO:0000256" key="2">
    <source>
        <dbReference type="SAM" id="SignalP"/>
    </source>
</evidence>
<proteinExistence type="predicted"/>
<evidence type="ECO:0000313" key="4">
    <source>
        <dbReference type="Proteomes" id="UP000318833"/>
    </source>
</evidence>
<sequence>MNKVKQLVVFLILLNFFSCQSQKTGREIEDEFVQKYAPANLNTHGFTLAVDSKVPEVHQLFNDLEANFYFYGDKEEFEKKAAKILELDPDYPSGVLMSGFYVTDPEEYKKMVTKAYNLSKKSTLKSERDIMQAEYSLLVEEDYSKAQKYFQKVVDMYPDSAAAIWSLGMAYYYADELDKALECYKKSTELIQDLPKGYEFMSVIYYQKKQYKKALEYLEIAKKHGAKSENDIYFSEYENIVYYKNGFYDKTMKSIEKAYTYGEYYKNSESLKKTYDVAKAKLDSIQSSN</sequence>
<evidence type="ECO:0000256" key="1">
    <source>
        <dbReference type="PROSITE-ProRule" id="PRU00339"/>
    </source>
</evidence>
<dbReference type="RefSeq" id="WP_109437335.1">
    <property type="nucleotide sequence ID" value="NZ_CANMIK010000047.1"/>
</dbReference>
<feature type="repeat" description="TPR" evidence="1">
    <location>
        <begin position="161"/>
        <end position="194"/>
    </location>
</feature>
<organism evidence="3 4">
    <name type="scientific">Aquimarina algiphila</name>
    <dbReference type="NCBI Taxonomy" id="2047982"/>
    <lineage>
        <taxon>Bacteria</taxon>
        <taxon>Pseudomonadati</taxon>
        <taxon>Bacteroidota</taxon>
        <taxon>Flavobacteriia</taxon>
        <taxon>Flavobacteriales</taxon>
        <taxon>Flavobacteriaceae</taxon>
        <taxon>Aquimarina</taxon>
    </lineage>
</organism>
<feature type="chain" id="PRO_5022089763" evidence="2">
    <location>
        <begin position="22"/>
        <end position="289"/>
    </location>
</feature>
<dbReference type="PROSITE" id="PS50005">
    <property type="entry name" value="TPR"/>
    <property type="match status" value="1"/>
</dbReference>
<dbReference type="Pfam" id="PF14559">
    <property type="entry name" value="TPR_19"/>
    <property type="match status" value="1"/>
</dbReference>
<evidence type="ECO:0000313" key="3">
    <source>
        <dbReference type="EMBL" id="TSE04479.1"/>
    </source>
</evidence>
<feature type="signal peptide" evidence="2">
    <location>
        <begin position="1"/>
        <end position="21"/>
    </location>
</feature>
<dbReference type="OrthoDB" id="9811837at2"/>
<keyword evidence="4" id="KW-1185">Reference proteome</keyword>
<reference evidence="3 4" key="1">
    <citation type="submission" date="2019-07" db="EMBL/GenBank/DDBJ databases">
        <title>The draft genome sequence of Aquimarina algiphila M91.</title>
        <authorList>
            <person name="Meng X."/>
        </authorList>
    </citation>
    <scope>NUCLEOTIDE SEQUENCE [LARGE SCALE GENOMIC DNA]</scope>
    <source>
        <strain evidence="3 4">M91</strain>
    </source>
</reference>
<dbReference type="SUPFAM" id="SSF48452">
    <property type="entry name" value="TPR-like"/>
    <property type="match status" value="1"/>
</dbReference>
<name>A0A554VCL2_9FLAO</name>
<dbReference type="Gene3D" id="1.25.40.10">
    <property type="entry name" value="Tetratricopeptide repeat domain"/>
    <property type="match status" value="1"/>
</dbReference>
<dbReference type="Proteomes" id="UP000318833">
    <property type="component" value="Unassembled WGS sequence"/>
</dbReference>
<keyword evidence="2" id="KW-0732">Signal</keyword>
<accession>A0A554VCL2</accession>
<dbReference type="InterPro" id="IPR019734">
    <property type="entry name" value="TPR_rpt"/>
</dbReference>
<dbReference type="InterPro" id="IPR011990">
    <property type="entry name" value="TPR-like_helical_dom_sf"/>
</dbReference>
<protein>
    <submittedName>
        <fullName evidence="3">Tetratricopeptide repeat protein</fullName>
    </submittedName>
</protein>
<dbReference type="AlphaFoldDB" id="A0A554VCL2"/>